<gene>
    <name evidence="1" type="ORF">VZT92_021272</name>
</gene>
<protein>
    <submittedName>
        <fullName evidence="1">Uncharacterized protein</fullName>
    </submittedName>
</protein>
<evidence type="ECO:0000313" key="1">
    <source>
        <dbReference type="EMBL" id="KAK9521471.1"/>
    </source>
</evidence>
<sequence length="294" mass="32460">MALHSLIWTKPPTPYFRPPPIHLCMVMVAEQPRVVAWEFDASGARPASTKHNVLAAISDGQSVAKVTIYEEFSSKFQEGRSYVLKGHSLRGQSPPYIINISRETMFFRSAPIQMSEALTKQAEDLIRPISLLTPLSSCSEARGLVTVEGEVIELSSLKKITKGKDIFPMRNIKLQQGDTQLSLCLWREVAVKQLQIGARMKVSHLKASTTDYGLQLQSTNFSTIEEVNSDDVVGALGVMDAEGEPGSLNLLLDDGRTVIITEALWTPIEPLLINPPLKVRIQLTGNHVTKVTVE</sequence>
<dbReference type="AlphaFoldDB" id="A0AAW1EG22"/>
<dbReference type="InterPro" id="IPR012340">
    <property type="entry name" value="NA-bd_OB-fold"/>
</dbReference>
<proteinExistence type="predicted"/>
<name>A0AAW1EG22_ZOAVI</name>
<comment type="caution">
    <text evidence="1">The sequence shown here is derived from an EMBL/GenBank/DDBJ whole genome shotgun (WGS) entry which is preliminary data.</text>
</comment>
<evidence type="ECO:0000313" key="2">
    <source>
        <dbReference type="Proteomes" id="UP001488805"/>
    </source>
</evidence>
<dbReference type="Gene3D" id="2.40.50.140">
    <property type="entry name" value="Nucleic acid-binding proteins"/>
    <property type="match status" value="1"/>
</dbReference>
<accession>A0AAW1EG22</accession>
<organism evidence="1 2">
    <name type="scientific">Zoarces viviparus</name>
    <name type="common">Viviparous eelpout</name>
    <name type="synonym">Blennius viviparus</name>
    <dbReference type="NCBI Taxonomy" id="48416"/>
    <lineage>
        <taxon>Eukaryota</taxon>
        <taxon>Metazoa</taxon>
        <taxon>Chordata</taxon>
        <taxon>Craniata</taxon>
        <taxon>Vertebrata</taxon>
        <taxon>Euteleostomi</taxon>
        <taxon>Actinopterygii</taxon>
        <taxon>Neopterygii</taxon>
        <taxon>Teleostei</taxon>
        <taxon>Neoteleostei</taxon>
        <taxon>Acanthomorphata</taxon>
        <taxon>Eupercaria</taxon>
        <taxon>Perciformes</taxon>
        <taxon>Cottioidei</taxon>
        <taxon>Zoarcales</taxon>
        <taxon>Zoarcidae</taxon>
        <taxon>Zoarcinae</taxon>
        <taxon>Zoarces</taxon>
    </lineage>
</organism>
<keyword evidence="2" id="KW-1185">Reference proteome</keyword>
<dbReference type="SUPFAM" id="SSF50249">
    <property type="entry name" value="Nucleic acid-binding proteins"/>
    <property type="match status" value="1"/>
</dbReference>
<dbReference type="EMBL" id="JBCEZU010000329">
    <property type="protein sequence ID" value="KAK9521471.1"/>
    <property type="molecule type" value="Genomic_DNA"/>
</dbReference>
<reference evidence="1 2" key="1">
    <citation type="journal article" date="2024" name="Genome Biol. Evol.">
        <title>Chromosome-level genome assembly of the viviparous eelpout Zoarces viviparus.</title>
        <authorList>
            <person name="Fuhrmann N."/>
            <person name="Brasseur M.V."/>
            <person name="Bakowski C.E."/>
            <person name="Podsiadlowski L."/>
            <person name="Prost S."/>
            <person name="Krehenwinkel H."/>
            <person name="Mayer C."/>
        </authorList>
    </citation>
    <scope>NUCLEOTIDE SEQUENCE [LARGE SCALE GENOMIC DNA]</scope>
    <source>
        <strain evidence="1">NO-MEL_2022_Ind0_liver</strain>
    </source>
</reference>
<dbReference type="Proteomes" id="UP001488805">
    <property type="component" value="Unassembled WGS sequence"/>
</dbReference>